<keyword evidence="3" id="KW-1185">Reference proteome</keyword>
<proteinExistence type="predicted"/>
<name>U1HLE5_ENDPU</name>
<feature type="region of interest" description="Disordered" evidence="1">
    <location>
        <begin position="80"/>
        <end position="127"/>
    </location>
</feature>
<dbReference type="HOGENOM" id="CLU_1970556_0_0_1"/>
<protein>
    <submittedName>
        <fullName evidence="2">Uncharacterized protein</fullName>
    </submittedName>
</protein>
<dbReference type="GeneID" id="19242652"/>
<feature type="compositionally biased region" description="Polar residues" evidence="1">
    <location>
        <begin position="82"/>
        <end position="109"/>
    </location>
</feature>
<gene>
    <name evidence="2" type="ORF">EPUS_07772</name>
</gene>
<dbReference type="Proteomes" id="UP000019373">
    <property type="component" value="Unassembled WGS sequence"/>
</dbReference>
<evidence type="ECO:0000313" key="3">
    <source>
        <dbReference type="Proteomes" id="UP000019373"/>
    </source>
</evidence>
<evidence type="ECO:0000256" key="1">
    <source>
        <dbReference type="SAM" id="MobiDB-lite"/>
    </source>
</evidence>
<dbReference type="EMBL" id="KE721256">
    <property type="protein sequence ID" value="ERF71100.1"/>
    <property type="molecule type" value="Genomic_DNA"/>
</dbReference>
<evidence type="ECO:0000313" key="2">
    <source>
        <dbReference type="EMBL" id="ERF71100.1"/>
    </source>
</evidence>
<accession>U1HLE5</accession>
<sequence>MSSPKFSFSDAGVIPGRTPEVLDQSTSSVFQKLIRKYNDETAAFLASHIGFEDDDLDWEGVRPSGQGNFGAVGLWVGKDKNGSNVKVSTTKGTITSSAQGSRKSLSNSAIGPERRSGTQRHGYLQKP</sequence>
<dbReference type="RefSeq" id="XP_007803258.1">
    <property type="nucleotide sequence ID" value="XM_007805067.1"/>
</dbReference>
<feature type="region of interest" description="Disordered" evidence="1">
    <location>
        <begin position="1"/>
        <end position="20"/>
    </location>
</feature>
<organism evidence="2 3">
    <name type="scientific">Endocarpon pusillum (strain Z07020 / HMAS-L-300199)</name>
    <name type="common">Lichen-forming fungus</name>
    <dbReference type="NCBI Taxonomy" id="1263415"/>
    <lineage>
        <taxon>Eukaryota</taxon>
        <taxon>Fungi</taxon>
        <taxon>Dikarya</taxon>
        <taxon>Ascomycota</taxon>
        <taxon>Pezizomycotina</taxon>
        <taxon>Eurotiomycetes</taxon>
        <taxon>Chaetothyriomycetidae</taxon>
        <taxon>Verrucariales</taxon>
        <taxon>Verrucariaceae</taxon>
        <taxon>Endocarpon</taxon>
    </lineage>
</organism>
<reference evidence="3" key="1">
    <citation type="journal article" date="2014" name="BMC Genomics">
        <title>Genome characteristics reveal the impact of lichenization on lichen-forming fungus Endocarpon pusillum Hedwig (Verrucariales, Ascomycota).</title>
        <authorList>
            <person name="Wang Y.-Y."/>
            <person name="Liu B."/>
            <person name="Zhang X.-Y."/>
            <person name="Zhou Q.-M."/>
            <person name="Zhang T."/>
            <person name="Li H."/>
            <person name="Yu Y.-F."/>
            <person name="Zhang X.-L."/>
            <person name="Hao X.-Y."/>
            <person name="Wang M."/>
            <person name="Wang L."/>
            <person name="Wei J.-C."/>
        </authorList>
    </citation>
    <scope>NUCLEOTIDE SEQUENCE [LARGE SCALE GENOMIC DNA]</scope>
    <source>
        <strain evidence="3">Z07020 / HMAS-L-300199</strain>
    </source>
</reference>
<dbReference type="AlphaFoldDB" id="U1HLE5"/>